<organism evidence="2 3">
    <name type="scientific">Sphingobium naphthae</name>
    <dbReference type="NCBI Taxonomy" id="1886786"/>
    <lineage>
        <taxon>Bacteria</taxon>
        <taxon>Pseudomonadati</taxon>
        <taxon>Pseudomonadota</taxon>
        <taxon>Alphaproteobacteria</taxon>
        <taxon>Sphingomonadales</taxon>
        <taxon>Sphingomonadaceae</taxon>
        <taxon>Sphingobium</taxon>
    </lineage>
</organism>
<feature type="chain" id="PRO_5046590120" evidence="1">
    <location>
        <begin position="26"/>
        <end position="129"/>
    </location>
</feature>
<keyword evidence="1" id="KW-0732">Signal</keyword>
<comment type="caution">
    <text evidence="2">The sequence shown here is derived from an EMBL/GenBank/DDBJ whole genome shotgun (WGS) entry which is preliminary data.</text>
</comment>
<dbReference type="RefSeq" id="WP_317515412.1">
    <property type="nucleotide sequence ID" value="NZ_JAPTHD010000001.1"/>
</dbReference>
<evidence type="ECO:0000313" key="3">
    <source>
        <dbReference type="Proteomes" id="UP001185984"/>
    </source>
</evidence>
<keyword evidence="3" id="KW-1185">Reference proteome</keyword>
<evidence type="ECO:0000256" key="1">
    <source>
        <dbReference type="SAM" id="SignalP"/>
    </source>
</evidence>
<protein>
    <submittedName>
        <fullName evidence="2">Uncharacterized protein</fullName>
    </submittedName>
</protein>
<proteinExistence type="predicted"/>
<sequence>MAVRHPIALLTTLAAATMLAQPAVAKDKPDPYVAKGDPVDCINIRSIRSSSVRDDRTIDFVVNSRKIYRNTLPNSCPSLGFEKRFSYRTSISQLCSVDIITVLWNAGPGLQPGASCGLGKFQPMEKPAK</sequence>
<accession>A0ABU3ZRL7</accession>
<reference evidence="3" key="1">
    <citation type="journal article" date="2022" name="J Environ Chem Eng">
        <title>Biodegradation of petroleum oil using a constructed nonpathogenic and heavy metal-tolerant bacterial consortium isolated from marine sponges.</title>
        <authorList>
            <person name="Dechsakulwatana C."/>
            <person name="Rungsihiranrut A."/>
            <person name="Muangchinda C."/>
            <person name="Ningthoujam R."/>
            <person name="Klankeo P."/>
            <person name="Pinyakong O."/>
        </authorList>
    </citation>
    <scope>NUCLEOTIDE SEQUENCE [LARGE SCALE GENOMIC DNA]</scope>
    <source>
        <strain evidence="3">MO2-4</strain>
    </source>
</reference>
<feature type="signal peptide" evidence="1">
    <location>
        <begin position="1"/>
        <end position="25"/>
    </location>
</feature>
<dbReference type="Proteomes" id="UP001185984">
    <property type="component" value="Unassembled WGS sequence"/>
</dbReference>
<evidence type="ECO:0000313" key="2">
    <source>
        <dbReference type="EMBL" id="MDV5822173.1"/>
    </source>
</evidence>
<dbReference type="EMBL" id="JAPTHD010000001">
    <property type="protein sequence ID" value="MDV5822173.1"/>
    <property type="molecule type" value="Genomic_DNA"/>
</dbReference>
<name>A0ABU3ZRL7_9SPHN</name>
<gene>
    <name evidence="2" type="ORF">O0R41_00965</name>
</gene>